<dbReference type="GeneID" id="20321959"/>
<dbReference type="CTD" id="20321959"/>
<organism evidence="2 3">
    <name type="scientific">Opisthorchis viverrini</name>
    <name type="common">Southeast Asian liver fluke</name>
    <dbReference type="NCBI Taxonomy" id="6198"/>
    <lineage>
        <taxon>Eukaryota</taxon>
        <taxon>Metazoa</taxon>
        <taxon>Spiralia</taxon>
        <taxon>Lophotrochozoa</taxon>
        <taxon>Platyhelminthes</taxon>
        <taxon>Trematoda</taxon>
        <taxon>Digenea</taxon>
        <taxon>Opisthorchiida</taxon>
        <taxon>Opisthorchiata</taxon>
        <taxon>Opisthorchiidae</taxon>
        <taxon>Opisthorchis</taxon>
    </lineage>
</organism>
<dbReference type="KEGG" id="ovi:T265_07780"/>
<accession>A0A074ZG00</accession>
<gene>
    <name evidence="2" type="ORF">T265_07780</name>
</gene>
<protein>
    <submittedName>
        <fullName evidence="2">Uncharacterized protein</fullName>
    </submittedName>
</protein>
<evidence type="ECO:0000256" key="1">
    <source>
        <dbReference type="SAM" id="MobiDB-lite"/>
    </source>
</evidence>
<proteinExistence type="predicted"/>
<sequence>MEPPPVSEVSECTSLLKRHRAAGPDDLPPALFKDGGGFPSQCPSSLFGSTWEKEAVPDNWGESIVVPIPKQGTRNECDNHRGDQMTIEYHPDRQSSYLLSNILQFFRFHQTNHTEATVNGYQIKYRRLRSFAHYNAHAGTSNCSALCITRGGQPEPGKE</sequence>
<reference evidence="2 3" key="1">
    <citation type="submission" date="2013-11" db="EMBL/GenBank/DDBJ databases">
        <title>Opisthorchis viverrini - life in the bile duct.</title>
        <authorList>
            <person name="Young N.D."/>
            <person name="Nagarajan N."/>
            <person name="Lin S.J."/>
            <person name="Korhonen P.K."/>
            <person name="Jex A.R."/>
            <person name="Hall R.S."/>
            <person name="Safavi-Hemami H."/>
            <person name="Kaewkong W."/>
            <person name="Bertrand D."/>
            <person name="Gao S."/>
            <person name="Seet Q."/>
            <person name="Wongkham S."/>
            <person name="Teh B.T."/>
            <person name="Wongkham C."/>
            <person name="Intapan P.M."/>
            <person name="Maleewong W."/>
            <person name="Yang X."/>
            <person name="Hu M."/>
            <person name="Wang Z."/>
            <person name="Hofmann A."/>
            <person name="Sternberg P.W."/>
            <person name="Tan P."/>
            <person name="Wang J."/>
            <person name="Gasser R.B."/>
        </authorList>
    </citation>
    <scope>NUCLEOTIDE SEQUENCE [LARGE SCALE GENOMIC DNA]</scope>
</reference>
<dbReference type="OrthoDB" id="418748at2759"/>
<feature type="region of interest" description="Disordered" evidence="1">
    <location>
        <begin position="1"/>
        <end position="31"/>
    </location>
</feature>
<dbReference type="EMBL" id="KL596804">
    <property type="protein sequence ID" value="KER24582.1"/>
    <property type="molecule type" value="Genomic_DNA"/>
</dbReference>
<dbReference type="Proteomes" id="UP000054324">
    <property type="component" value="Unassembled WGS sequence"/>
</dbReference>
<dbReference type="RefSeq" id="XP_009171656.1">
    <property type="nucleotide sequence ID" value="XM_009173392.1"/>
</dbReference>
<evidence type="ECO:0000313" key="3">
    <source>
        <dbReference type="Proteomes" id="UP000054324"/>
    </source>
</evidence>
<name>A0A074ZG00_OPIVI</name>
<dbReference type="AlphaFoldDB" id="A0A074ZG00"/>
<evidence type="ECO:0000313" key="2">
    <source>
        <dbReference type="EMBL" id="KER24582.1"/>
    </source>
</evidence>
<keyword evidence="3" id="KW-1185">Reference proteome</keyword>